<protein>
    <submittedName>
        <fullName evidence="2">CapA family protein</fullName>
    </submittedName>
</protein>
<dbReference type="EMBL" id="JAHLZF010000001">
    <property type="protein sequence ID" value="MBU6079417.1"/>
    <property type="molecule type" value="Genomic_DNA"/>
</dbReference>
<accession>A0ABS6GLW8</accession>
<dbReference type="Proteomes" id="UP000812672">
    <property type="component" value="Unassembled WGS sequence"/>
</dbReference>
<feature type="domain" description="Capsule synthesis protein CapA" evidence="1">
    <location>
        <begin position="53"/>
        <end position="298"/>
    </location>
</feature>
<dbReference type="PANTHER" id="PTHR33393:SF12">
    <property type="entry name" value="CAPSULE BIOSYNTHESIS PROTEIN CAPA"/>
    <property type="match status" value="1"/>
</dbReference>
<name>A0ABS6GLW8_9BACI</name>
<evidence type="ECO:0000259" key="1">
    <source>
        <dbReference type="SMART" id="SM00854"/>
    </source>
</evidence>
<reference evidence="2 3" key="1">
    <citation type="journal article" date="2011" name="Int. J. Syst. Evol. Microbiol.">
        <title>Allobacillus halotolerans gen. nov., sp. nov. isolated from shrimp paste.</title>
        <authorList>
            <person name="Sheu S.Y."/>
            <person name="Arun A.B."/>
            <person name="Jiang S.R."/>
            <person name="Young C.C."/>
            <person name="Chen W.M."/>
        </authorList>
    </citation>
    <scope>NUCLEOTIDE SEQUENCE [LARGE SCALE GENOMIC DNA]</scope>
    <source>
        <strain evidence="2 3">LMG 24826</strain>
    </source>
</reference>
<proteinExistence type="predicted"/>
<gene>
    <name evidence="2" type="ORF">KQ486_00130</name>
</gene>
<dbReference type="SMART" id="SM00854">
    <property type="entry name" value="PGA_cap"/>
    <property type="match status" value="1"/>
</dbReference>
<evidence type="ECO:0000313" key="3">
    <source>
        <dbReference type="Proteomes" id="UP000812672"/>
    </source>
</evidence>
<dbReference type="CDD" id="cd07381">
    <property type="entry name" value="MPP_CapA"/>
    <property type="match status" value="1"/>
</dbReference>
<comment type="caution">
    <text evidence="2">The sequence shown here is derived from an EMBL/GenBank/DDBJ whole genome shotgun (WGS) entry which is preliminary data.</text>
</comment>
<keyword evidence="3" id="KW-1185">Reference proteome</keyword>
<organism evidence="2 3">
    <name type="scientific">Allobacillus halotolerans</name>
    <dbReference type="NCBI Taxonomy" id="570278"/>
    <lineage>
        <taxon>Bacteria</taxon>
        <taxon>Bacillati</taxon>
        <taxon>Bacillota</taxon>
        <taxon>Bacilli</taxon>
        <taxon>Bacillales</taxon>
        <taxon>Bacillaceae</taxon>
        <taxon>Allobacillus</taxon>
    </lineage>
</organism>
<dbReference type="InterPro" id="IPR019079">
    <property type="entry name" value="Capsule_synth_CapA"/>
</dbReference>
<dbReference type="InterPro" id="IPR052169">
    <property type="entry name" value="CW_Biosynth-Accessory"/>
</dbReference>
<evidence type="ECO:0000313" key="2">
    <source>
        <dbReference type="EMBL" id="MBU6079417.1"/>
    </source>
</evidence>
<dbReference type="Pfam" id="PF09587">
    <property type="entry name" value="PGA_cap"/>
    <property type="match status" value="1"/>
</dbReference>
<dbReference type="PANTHER" id="PTHR33393">
    <property type="entry name" value="POLYGLUTAMINE SYNTHESIS ACCESSORY PROTEIN RV0574C-RELATED"/>
    <property type="match status" value="1"/>
</dbReference>
<sequence>MIGMLFVIVLILLFLPTLSDKETETSFDSEAHEEVRYSNLSSKNKPSYETSITLNAIGDILVHQPVYEDAKTEDGYNFKPMFEPVKSLISDADITIANQETILGGAELGLSTYPSFNSPYEVADALQYVGVDIVSMANNHTLDRGEQAIMNATDYLRKIDMRYVGSYRNEEDRNTPRILTKKDISVGFLSYTYGTNGIPVPEGKDYLVNYIDQEKIVTDIENLQDKTDFVVVSMHFGTQYEPLPNDEQIYLADLLTNNGADVIIGHHPHVLQPVDWVSSENSHDRFVMYSLGNFLSNQDGLDRNIRAISQIKLTKKRTHNETSYQISDAQMIPTYNYSENNRNFKIVPLSDADQYGLKNADQIYQETIKHLQSFTDKIDFPTNFGAVQ</sequence>